<evidence type="ECO:0000256" key="2">
    <source>
        <dbReference type="ARBA" id="ARBA00023125"/>
    </source>
</evidence>
<evidence type="ECO:0000313" key="5">
    <source>
        <dbReference type="EMBL" id="TXL79619.1"/>
    </source>
</evidence>
<dbReference type="PANTHER" id="PTHR43537:SF49">
    <property type="entry name" value="TRANSCRIPTIONAL REGULATORY PROTEIN"/>
    <property type="match status" value="1"/>
</dbReference>
<dbReference type="AlphaFoldDB" id="A0A5C8PT08"/>
<organism evidence="5 6">
    <name type="scientific">Vineibacter terrae</name>
    <dbReference type="NCBI Taxonomy" id="2586908"/>
    <lineage>
        <taxon>Bacteria</taxon>
        <taxon>Pseudomonadati</taxon>
        <taxon>Pseudomonadota</taxon>
        <taxon>Alphaproteobacteria</taxon>
        <taxon>Hyphomicrobiales</taxon>
        <taxon>Vineibacter</taxon>
    </lineage>
</organism>
<dbReference type="CDD" id="cd07377">
    <property type="entry name" value="WHTH_GntR"/>
    <property type="match status" value="1"/>
</dbReference>
<dbReference type="RefSeq" id="WP_147846128.1">
    <property type="nucleotide sequence ID" value="NZ_VDUZ01000005.1"/>
</dbReference>
<comment type="caution">
    <text evidence="5">The sequence shown here is derived from an EMBL/GenBank/DDBJ whole genome shotgun (WGS) entry which is preliminary data.</text>
</comment>
<dbReference type="SUPFAM" id="SSF46785">
    <property type="entry name" value="Winged helix' DNA-binding domain"/>
    <property type="match status" value="2"/>
</dbReference>
<dbReference type="InterPro" id="IPR011711">
    <property type="entry name" value="GntR_C"/>
</dbReference>
<gene>
    <name evidence="5" type="ORF">FHP25_06725</name>
</gene>
<dbReference type="SUPFAM" id="SSF48008">
    <property type="entry name" value="GntR ligand-binding domain-like"/>
    <property type="match status" value="1"/>
</dbReference>
<keyword evidence="2" id="KW-0238">DNA-binding</keyword>
<dbReference type="InterPro" id="IPR036390">
    <property type="entry name" value="WH_DNA-bd_sf"/>
</dbReference>
<dbReference type="OrthoDB" id="8066003at2"/>
<evidence type="ECO:0000259" key="4">
    <source>
        <dbReference type="PROSITE" id="PS50949"/>
    </source>
</evidence>
<dbReference type="EMBL" id="VDUZ01000005">
    <property type="protein sequence ID" value="TXL79619.1"/>
    <property type="molecule type" value="Genomic_DNA"/>
</dbReference>
<dbReference type="Pfam" id="PF00392">
    <property type="entry name" value="GntR"/>
    <property type="match status" value="1"/>
</dbReference>
<feature type="domain" description="HTH gntR-type" evidence="4">
    <location>
        <begin position="5"/>
        <end position="72"/>
    </location>
</feature>
<dbReference type="SMART" id="SM00895">
    <property type="entry name" value="FCD"/>
    <property type="match status" value="1"/>
</dbReference>
<dbReference type="SMART" id="SM00345">
    <property type="entry name" value="HTH_GNTR"/>
    <property type="match status" value="1"/>
</dbReference>
<proteinExistence type="predicted"/>
<dbReference type="Gene3D" id="1.20.120.530">
    <property type="entry name" value="GntR ligand-binding domain-like"/>
    <property type="match status" value="1"/>
</dbReference>
<reference evidence="5 6" key="1">
    <citation type="submission" date="2019-06" db="EMBL/GenBank/DDBJ databases">
        <title>New taxonomy in bacterial strain CC-CFT640, isolated from vineyard.</title>
        <authorList>
            <person name="Lin S.-Y."/>
            <person name="Tsai C.-F."/>
            <person name="Young C.-C."/>
        </authorList>
    </citation>
    <scope>NUCLEOTIDE SEQUENCE [LARGE SCALE GENOMIC DNA]</scope>
    <source>
        <strain evidence="5 6">CC-CFT640</strain>
    </source>
</reference>
<evidence type="ECO:0000256" key="3">
    <source>
        <dbReference type="ARBA" id="ARBA00023163"/>
    </source>
</evidence>
<dbReference type="GO" id="GO:0003677">
    <property type="term" value="F:DNA binding"/>
    <property type="evidence" value="ECO:0007669"/>
    <property type="project" value="UniProtKB-KW"/>
</dbReference>
<evidence type="ECO:0000313" key="6">
    <source>
        <dbReference type="Proteomes" id="UP000321638"/>
    </source>
</evidence>
<dbReference type="GO" id="GO:0003700">
    <property type="term" value="F:DNA-binding transcription factor activity"/>
    <property type="evidence" value="ECO:0007669"/>
    <property type="project" value="InterPro"/>
</dbReference>
<dbReference type="Pfam" id="PF07729">
    <property type="entry name" value="FCD"/>
    <property type="match status" value="1"/>
</dbReference>
<dbReference type="Gene3D" id="1.10.10.10">
    <property type="entry name" value="Winged helix-like DNA-binding domain superfamily/Winged helix DNA-binding domain"/>
    <property type="match status" value="1"/>
</dbReference>
<dbReference type="InterPro" id="IPR036388">
    <property type="entry name" value="WH-like_DNA-bd_sf"/>
</dbReference>
<keyword evidence="1" id="KW-0805">Transcription regulation</keyword>
<keyword evidence="6" id="KW-1185">Reference proteome</keyword>
<dbReference type="Proteomes" id="UP000321638">
    <property type="component" value="Unassembled WGS sequence"/>
</dbReference>
<dbReference type="PANTHER" id="PTHR43537">
    <property type="entry name" value="TRANSCRIPTIONAL REGULATOR, GNTR FAMILY"/>
    <property type="match status" value="1"/>
</dbReference>
<dbReference type="PROSITE" id="PS50949">
    <property type="entry name" value="HTH_GNTR"/>
    <property type="match status" value="1"/>
</dbReference>
<protein>
    <submittedName>
        <fullName evidence="5">GntR family transcriptional regulator</fullName>
    </submittedName>
</protein>
<keyword evidence="3" id="KW-0804">Transcription</keyword>
<dbReference type="InterPro" id="IPR000524">
    <property type="entry name" value="Tscrpt_reg_HTH_GntR"/>
</dbReference>
<name>A0A5C8PT08_9HYPH</name>
<dbReference type="InterPro" id="IPR008920">
    <property type="entry name" value="TF_FadR/GntR_C"/>
</dbReference>
<accession>A0A5C8PT08</accession>
<sequence>MATNRPYYEVIRDLLAANIDSGRLPAGTRLITAAVADRLGVSRPPVKRALARLEQEGRLRHSRETGYVVGAGRDVEPIRLNLHALDLDLSGPLSPPSPQATWERIFETVESDILNCMPFGTYQISEAGLGDHFSVSRTVIRDVLSRMQDRALISKDRSSHWIAGPLSARMLDDAHAVRRLLEPSALASALPHLDAGLLAQMRERVRQALDNRTAVSQPTIDVLETDLHILCLEPVRNRRLADAARLAQLSLVVNRLFGTYIGVHDESEMLMEHRLVLDHLILRDGAGTETALRYHLDADHQRARARLKVLSVFSAPEIAPYLIRVH</sequence>
<evidence type="ECO:0000256" key="1">
    <source>
        <dbReference type="ARBA" id="ARBA00023015"/>
    </source>
</evidence>